<dbReference type="EMBL" id="JAYMGO010000010">
    <property type="protein sequence ID" value="KAL1267003.1"/>
    <property type="molecule type" value="Genomic_DNA"/>
</dbReference>
<keyword evidence="2" id="KW-1185">Reference proteome</keyword>
<comment type="caution">
    <text evidence="1">The sequence shown here is derived from an EMBL/GenBank/DDBJ whole genome shotgun (WGS) entry which is preliminary data.</text>
</comment>
<feature type="non-terminal residue" evidence="1">
    <location>
        <position position="1"/>
    </location>
</feature>
<evidence type="ECO:0000313" key="2">
    <source>
        <dbReference type="Proteomes" id="UP001558613"/>
    </source>
</evidence>
<protein>
    <recommendedName>
        <fullName evidence="3">Ig-like domain-containing protein</fullName>
    </recommendedName>
</protein>
<gene>
    <name evidence="1" type="ORF">QQF64_002678</name>
</gene>
<accession>A0ABR3MQT5</accession>
<organism evidence="1 2">
    <name type="scientific">Cirrhinus molitorella</name>
    <name type="common">mud carp</name>
    <dbReference type="NCBI Taxonomy" id="172907"/>
    <lineage>
        <taxon>Eukaryota</taxon>
        <taxon>Metazoa</taxon>
        <taxon>Chordata</taxon>
        <taxon>Craniata</taxon>
        <taxon>Vertebrata</taxon>
        <taxon>Euteleostomi</taxon>
        <taxon>Actinopterygii</taxon>
        <taxon>Neopterygii</taxon>
        <taxon>Teleostei</taxon>
        <taxon>Ostariophysi</taxon>
        <taxon>Cypriniformes</taxon>
        <taxon>Cyprinidae</taxon>
        <taxon>Labeoninae</taxon>
        <taxon>Labeonini</taxon>
        <taxon>Cirrhinus</taxon>
    </lineage>
</organism>
<proteinExistence type="predicted"/>
<evidence type="ECO:0008006" key="3">
    <source>
        <dbReference type="Google" id="ProtNLM"/>
    </source>
</evidence>
<name>A0ABR3MQT5_9TELE</name>
<evidence type="ECO:0000313" key="1">
    <source>
        <dbReference type="EMBL" id="KAL1267003.1"/>
    </source>
</evidence>
<feature type="non-terminal residue" evidence="1">
    <location>
        <position position="84"/>
    </location>
</feature>
<dbReference type="Proteomes" id="UP001558613">
    <property type="component" value="Unassembled WGS sequence"/>
</dbReference>
<sequence>IQYERIGSDVTMQCGSLDNDASVTWKVNGTDVKARRREEGPRLILMELLGHGQAGSANKISSAAKCLNENGMVPIPQTGRGPSA</sequence>
<reference evidence="1 2" key="1">
    <citation type="submission" date="2023-09" db="EMBL/GenBank/DDBJ databases">
        <authorList>
            <person name="Wang M."/>
        </authorList>
    </citation>
    <scope>NUCLEOTIDE SEQUENCE [LARGE SCALE GENOMIC DNA]</scope>
    <source>
        <strain evidence="1">GT-2023</strain>
        <tissue evidence="1">Liver</tissue>
    </source>
</reference>